<dbReference type="GO" id="GO:0006829">
    <property type="term" value="P:zinc ion transport"/>
    <property type="evidence" value="ECO:0007669"/>
    <property type="project" value="InterPro"/>
</dbReference>
<sequence length="304" mass="32573">MFSSGFQSVVAMSLVMGAVSYGVGLVPLSAPLSKRRMSMLFNLGTGFLIGTALGVIIPEGVEGAVAADQERDSYAFKVAIYTLLGFAFMFLVEEYVSPHAQPSTPHSSISQTEEVTFDVNLEELERHEDMLPDSPDPMGSSRRRPHTSSFQRAYPLSLGLVVHALVDGYALGVAASGSHPSNLSLIVFLAIIVHKAPTALALTTSLLANSLPVAQCKRHLLFFSLATPVSSVLSYAFYAFSENRNDWSGGPLLFSGGTFLYVATVLQPVSDSTPESISKPGRTVLLMVGMFFPLLVSQLVGHSH</sequence>
<feature type="transmembrane region" description="Helical" evidence="7">
    <location>
        <begin position="281"/>
        <end position="301"/>
    </location>
</feature>
<feature type="transmembrane region" description="Helical" evidence="7">
    <location>
        <begin position="220"/>
        <end position="240"/>
    </location>
</feature>
<evidence type="ECO:0008006" key="10">
    <source>
        <dbReference type="Google" id="ProtNLM"/>
    </source>
</evidence>
<keyword evidence="4 7" id="KW-1133">Transmembrane helix</keyword>
<dbReference type="GO" id="GO:0000139">
    <property type="term" value="C:Golgi membrane"/>
    <property type="evidence" value="ECO:0007669"/>
    <property type="project" value="UniProtKB-SubCell"/>
</dbReference>
<protein>
    <recommendedName>
        <fullName evidence="10">Zinc/iron permease</fullName>
    </recommendedName>
</protein>
<name>A0A0D0DKA0_9AGAM</name>
<comment type="subcellular location">
    <subcellularLocation>
        <location evidence="1">Endomembrane system</location>
        <topology evidence="1">Multi-pass membrane protein</topology>
    </subcellularLocation>
    <subcellularLocation>
        <location evidence="2">Golgi apparatus membrane</location>
    </subcellularLocation>
</comment>
<reference evidence="9" key="2">
    <citation type="submission" date="2015-01" db="EMBL/GenBank/DDBJ databases">
        <title>Evolutionary Origins and Diversification of the Mycorrhizal Mutualists.</title>
        <authorList>
            <consortium name="DOE Joint Genome Institute"/>
            <consortium name="Mycorrhizal Genomics Consortium"/>
            <person name="Kohler A."/>
            <person name="Kuo A."/>
            <person name="Nagy L.G."/>
            <person name="Floudas D."/>
            <person name="Copeland A."/>
            <person name="Barry K.W."/>
            <person name="Cichocki N."/>
            <person name="Veneault-Fourrey C."/>
            <person name="LaButti K."/>
            <person name="Lindquist E.A."/>
            <person name="Lipzen A."/>
            <person name="Lundell T."/>
            <person name="Morin E."/>
            <person name="Murat C."/>
            <person name="Riley R."/>
            <person name="Ohm R."/>
            <person name="Sun H."/>
            <person name="Tunlid A."/>
            <person name="Henrissat B."/>
            <person name="Grigoriev I.V."/>
            <person name="Hibbett D.S."/>
            <person name="Martin F."/>
        </authorList>
    </citation>
    <scope>NUCLEOTIDE SEQUENCE [LARGE SCALE GENOMIC DNA]</scope>
    <source>
        <strain evidence="9">Ve08.2h10</strain>
    </source>
</reference>
<dbReference type="InterPro" id="IPR003689">
    <property type="entry name" value="ZIP"/>
</dbReference>
<feature type="transmembrane region" description="Helical" evidence="7">
    <location>
        <begin position="6"/>
        <end position="28"/>
    </location>
</feature>
<keyword evidence="6 7" id="KW-0472">Membrane</keyword>
<dbReference type="InParanoid" id="A0A0D0DKA0"/>
<feature type="transmembrane region" description="Helical" evidence="7">
    <location>
        <begin position="252"/>
        <end position="269"/>
    </location>
</feature>
<keyword evidence="9" id="KW-1185">Reference proteome</keyword>
<evidence type="ECO:0000256" key="5">
    <source>
        <dbReference type="ARBA" id="ARBA00023034"/>
    </source>
</evidence>
<evidence type="ECO:0000256" key="4">
    <source>
        <dbReference type="ARBA" id="ARBA00022989"/>
    </source>
</evidence>
<evidence type="ECO:0000256" key="7">
    <source>
        <dbReference type="SAM" id="Phobius"/>
    </source>
</evidence>
<evidence type="ECO:0000313" key="9">
    <source>
        <dbReference type="Proteomes" id="UP000054538"/>
    </source>
</evidence>
<proteinExistence type="predicted"/>
<dbReference type="InterPro" id="IPR045891">
    <property type="entry name" value="ZIP9"/>
</dbReference>
<dbReference type="GO" id="GO:0046873">
    <property type="term" value="F:metal ion transmembrane transporter activity"/>
    <property type="evidence" value="ECO:0007669"/>
    <property type="project" value="InterPro"/>
</dbReference>
<dbReference type="PANTHER" id="PTHR16133">
    <property type="entry name" value="SOLUTE CARRIER FAMILY 39 ZINC TRANSPORTER , MEMBER 9-RELATED"/>
    <property type="match status" value="1"/>
</dbReference>
<feature type="transmembrane region" description="Helical" evidence="7">
    <location>
        <begin position="183"/>
        <end position="208"/>
    </location>
</feature>
<feature type="transmembrane region" description="Helical" evidence="7">
    <location>
        <begin position="153"/>
        <end position="171"/>
    </location>
</feature>
<gene>
    <name evidence="8" type="ORF">PAXRUDRAFT_149165</name>
</gene>
<dbReference type="Proteomes" id="UP000054538">
    <property type="component" value="Unassembled WGS sequence"/>
</dbReference>
<dbReference type="OrthoDB" id="19859at2759"/>
<accession>A0A0D0DKA0</accession>
<feature type="transmembrane region" description="Helical" evidence="7">
    <location>
        <begin position="40"/>
        <end position="58"/>
    </location>
</feature>
<organism evidence="8 9">
    <name type="scientific">Paxillus rubicundulus Ve08.2h10</name>
    <dbReference type="NCBI Taxonomy" id="930991"/>
    <lineage>
        <taxon>Eukaryota</taxon>
        <taxon>Fungi</taxon>
        <taxon>Dikarya</taxon>
        <taxon>Basidiomycota</taxon>
        <taxon>Agaricomycotina</taxon>
        <taxon>Agaricomycetes</taxon>
        <taxon>Agaricomycetidae</taxon>
        <taxon>Boletales</taxon>
        <taxon>Paxilineae</taxon>
        <taxon>Paxillaceae</taxon>
        <taxon>Paxillus</taxon>
    </lineage>
</organism>
<dbReference type="HOGENOM" id="CLU_028824_2_0_1"/>
<evidence type="ECO:0000256" key="1">
    <source>
        <dbReference type="ARBA" id="ARBA00004127"/>
    </source>
</evidence>
<reference evidence="8 9" key="1">
    <citation type="submission" date="2014-04" db="EMBL/GenBank/DDBJ databases">
        <authorList>
            <consortium name="DOE Joint Genome Institute"/>
            <person name="Kuo A."/>
            <person name="Kohler A."/>
            <person name="Jargeat P."/>
            <person name="Nagy L.G."/>
            <person name="Floudas D."/>
            <person name="Copeland A."/>
            <person name="Barry K.W."/>
            <person name="Cichocki N."/>
            <person name="Veneault-Fourrey C."/>
            <person name="LaButti K."/>
            <person name="Lindquist E.A."/>
            <person name="Lipzen A."/>
            <person name="Lundell T."/>
            <person name="Morin E."/>
            <person name="Murat C."/>
            <person name="Sun H."/>
            <person name="Tunlid A."/>
            <person name="Henrissat B."/>
            <person name="Grigoriev I.V."/>
            <person name="Hibbett D.S."/>
            <person name="Martin F."/>
            <person name="Nordberg H.P."/>
            <person name="Cantor M.N."/>
            <person name="Hua S.X."/>
        </authorList>
    </citation>
    <scope>NUCLEOTIDE SEQUENCE [LARGE SCALE GENOMIC DNA]</scope>
    <source>
        <strain evidence="8 9">Ve08.2h10</strain>
    </source>
</reference>
<dbReference type="EMBL" id="KN825370">
    <property type="protein sequence ID" value="KIK91593.1"/>
    <property type="molecule type" value="Genomic_DNA"/>
</dbReference>
<dbReference type="AlphaFoldDB" id="A0A0D0DKA0"/>
<evidence type="ECO:0000256" key="3">
    <source>
        <dbReference type="ARBA" id="ARBA00022692"/>
    </source>
</evidence>
<evidence type="ECO:0000256" key="2">
    <source>
        <dbReference type="ARBA" id="ARBA00004394"/>
    </source>
</evidence>
<feature type="transmembrane region" description="Helical" evidence="7">
    <location>
        <begin position="78"/>
        <end position="96"/>
    </location>
</feature>
<dbReference type="STRING" id="930991.A0A0D0DKA0"/>
<evidence type="ECO:0000313" key="8">
    <source>
        <dbReference type="EMBL" id="KIK91593.1"/>
    </source>
</evidence>
<dbReference type="Pfam" id="PF02535">
    <property type="entry name" value="Zip"/>
    <property type="match status" value="1"/>
</dbReference>
<evidence type="ECO:0000256" key="6">
    <source>
        <dbReference type="ARBA" id="ARBA00023136"/>
    </source>
</evidence>
<keyword evidence="5" id="KW-0333">Golgi apparatus</keyword>
<dbReference type="PANTHER" id="PTHR16133:SF0">
    <property type="entry name" value="ZINC_IRON REGULATED TRANSPORTER-RELATED PROTEIN 102B, ISOFORM E"/>
    <property type="match status" value="1"/>
</dbReference>
<keyword evidence="3 7" id="KW-0812">Transmembrane</keyword>